<dbReference type="SMART" id="SM00278">
    <property type="entry name" value="HhH1"/>
    <property type="match status" value="2"/>
</dbReference>
<name>A0A1F7ILG4_9BACT</name>
<keyword evidence="4 6" id="KW-0233">DNA recombination</keyword>
<dbReference type="InterPro" id="IPR012340">
    <property type="entry name" value="NA-bd_OB-fold"/>
</dbReference>
<dbReference type="NCBIfam" id="TIGR00084">
    <property type="entry name" value="ruvA"/>
    <property type="match status" value="1"/>
</dbReference>
<reference evidence="8 9" key="1">
    <citation type="journal article" date="2016" name="Nat. Commun.">
        <title>Thousands of microbial genomes shed light on interconnected biogeochemical processes in an aquifer system.</title>
        <authorList>
            <person name="Anantharaman K."/>
            <person name="Brown C.T."/>
            <person name="Hug L.A."/>
            <person name="Sharon I."/>
            <person name="Castelle C.J."/>
            <person name="Probst A.J."/>
            <person name="Thomas B.C."/>
            <person name="Singh A."/>
            <person name="Wilkins M.J."/>
            <person name="Karaoz U."/>
            <person name="Brodie E.L."/>
            <person name="Williams K.H."/>
            <person name="Hubbard S.S."/>
            <person name="Banfield J.F."/>
        </authorList>
    </citation>
    <scope>NUCLEOTIDE SEQUENCE [LARGE SCALE GENOMIC DNA]</scope>
</reference>
<dbReference type="InterPro" id="IPR010994">
    <property type="entry name" value="RuvA_2-like"/>
</dbReference>
<comment type="subunit">
    <text evidence="6">Homotetramer. Forms an RuvA(8)-RuvB(12)-Holliday junction (HJ) complex. HJ DNA is sandwiched between 2 RuvA tetramers; dsDNA enters through RuvA and exits via RuvB. An RuvB hexamer assembles on each DNA strand where it exits the tetramer. Each RuvB hexamer is contacted by two RuvA subunits (via domain III) on 2 adjacent RuvB subunits; this complex drives branch migration. In the full resolvosome a probable DNA-RuvA(4)-RuvB(12)-RuvC(2) complex forms which resolves the HJ.</text>
</comment>
<comment type="caution">
    <text evidence="6">Lacks conserved residue(s) required for the propagation of feature annotation.</text>
</comment>
<dbReference type="GO" id="GO:0009379">
    <property type="term" value="C:Holliday junction helicase complex"/>
    <property type="evidence" value="ECO:0007669"/>
    <property type="project" value="InterPro"/>
</dbReference>
<dbReference type="Proteomes" id="UP000179072">
    <property type="component" value="Unassembled WGS sequence"/>
</dbReference>
<protein>
    <recommendedName>
        <fullName evidence="6">Holliday junction branch migration complex subunit RuvA</fullName>
    </recommendedName>
</protein>
<evidence type="ECO:0000256" key="6">
    <source>
        <dbReference type="HAMAP-Rule" id="MF_00031"/>
    </source>
</evidence>
<evidence type="ECO:0000259" key="7">
    <source>
        <dbReference type="SMART" id="SM00278"/>
    </source>
</evidence>
<dbReference type="Gene3D" id="1.10.150.20">
    <property type="entry name" value="5' to 3' exonuclease, C-terminal subdomain"/>
    <property type="match status" value="1"/>
</dbReference>
<dbReference type="GO" id="GO:0009378">
    <property type="term" value="F:four-way junction helicase activity"/>
    <property type="evidence" value="ECO:0007669"/>
    <property type="project" value="InterPro"/>
</dbReference>
<comment type="function">
    <text evidence="6">The RuvA-RuvB-RuvC complex processes Holliday junction (HJ) DNA during genetic recombination and DNA repair, while the RuvA-RuvB complex plays an important role in the rescue of blocked DNA replication forks via replication fork reversal (RFR). RuvA specifically binds to HJ cruciform DNA, conferring on it an open structure. The RuvB hexamer acts as an ATP-dependent pump, pulling dsDNA into and through the RuvAB complex. HJ branch migration allows RuvC to scan DNA until it finds its consensus sequence, where it cleaves and resolves the cruciform DNA.</text>
</comment>
<dbReference type="EMBL" id="MGAK01000023">
    <property type="protein sequence ID" value="OGK44214.1"/>
    <property type="molecule type" value="Genomic_DNA"/>
</dbReference>
<dbReference type="SUPFAM" id="SSF47781">
    <property type="entry name" value="RuvA domain 2-like"/>
    <property type="match status" value="1"/>
</dbReference>
<dbReference type="STRING" id="1802060.A2957_01955"/>
<dbReference type="HAMAP" id="MF_00031">
    <property type="entry name" value="DNA_HJ_migration_RuvA"/>
    <property type="match status" value="1"/>
</dbReference>
<dbReference type="Gene3D" id="2.40.50.140">
    <property type="entry name" value="Nucleic acid-binding proteins"/>
    <property type="match status" value="1"/>
</dbReference>
<organism evidence="8 9">
    <name type="scientific">Candidatus Roizmanbacteria bacterium RIFCSPLOWO2_01_FULL_38_11</name>
    <dbReference type="NCBI Taxonomy" id="1802060"/>
    <lineage>
        <taxon>Bacteria</taxon>
        <taxon>Candidatus Roizmaniibacteriota</taxon>
    </lineage>
</organism>
<keyword evidence="8" id="KW-0067">ATP-binding</keyword>
<feature type="domain" description="Helix-hairpin-helix DNA-binding motif class 1" evidence="7">
    <location>
        <begin position="108"/>
        <end position="127"/>
    </location>
</feature>
<dbReference type="GO" id="GO:0000400">
    <property type="term" value="F:four-way junction DNA binding"/>
    <property type="evidence" value="ECO:0007669"/>
    <property type="project" value="UniProtKB-UniRule"/>
</dbReference>
<dbReference type="Pfam" id="PF01330">
    <property type="entry name" value="RuvA_N"/>
    <property type="match status" value="1"/>
</dbReference>
<gene>
    <name evidence="6" type="primary">ruvA</name>
    <name evidence="8" type="ORF">A2957_01955</name>
</gene>
<keyword evidence="8" id="KW-0378">Hydrolase</keyword>
<dbReference type="InterPro" id="IPR003583">
    <property type="entry name" value="Hlx-hairpin-Hlx_DNA-bd_motif"/>
</dbReference>
<dbReference type="GO" id="GO:0006281">
    <property type="term" value="P:DNA repair"/>
    <property type="evidence" value="ECO:0007669"/>
    <property type="project" value="UniProtKB-UniRule"/>
</dbReference>
<dbReference type="GO" id="GO:0048476">
    <property type="term" value="C:Holliday junction resolvase complex"/>
    <property type="evidence" value="ECO:0007669"/>
    <property type="project" value="UniProtKB-UniRule"/>
</dbReference>
<comment type="similarity">
    <text evidence="6">Belongs to the RuvA family.</text>
</comment>
<dbReference type="InterPro" id="IPR000085">
    <property type="entry name" value="RuvA"/>
</dbReference>
<evidence type="ECO:0000256" key="5">
    <source>
        <dbReference type="ARBA" id="ARBA00023204"/>
    </source>
</evidence>
<keyword evidence="3 6" id="KW-0238">DNA-binding</keyword>
<dbReference type="InterPro" id="IPR013849">
    <property type="entry name" value="DNA_helicase_Holl-junc_RuvA_I"/>
</dbReference>
<feature type="region of interest" description="Domain I" evidence="6">
    <location>
        <begin position="1"/>
        <end position="64"/>
    </location>
</feature>
<feature type="region of interest" description="Domain III" evidence="6">
    <location>
        <begin position="148"/>
        <end position="193"/>
    </location>
</feature>
<sequence length="193" mass="21537">MIGKLKGVLGEIKGNEGFIETSGGVFYKVYLTSEIINAHQIGSLIELYTHLQVKEDDLALFGFDTYSSYYLFKILIGVDGVGPKLAYTIINSNSVEKIREAVINGDVNFFLSIKGVGKKTAQRILVDISGKFGDEVDFERIQTHPDDAEVIDAIMSLGFRKHEIMRVLPDVDRTLSLENKIRSVLQHLSKPTK</sequence>
<keyword evidence="8" id="KW-0347">Helicase</keyword>
<dbReference type="GO" id="GO:0005737">
    <property type="term" value="C:cytoplasm"/>
    <property type="evidence" value="ECO:0007669"/>
    <property type="project" value="UniProtKB-SubCell"/>
</dbReference>
<evidence type="ECO:0000256" key="2">
    <source>
        <dbReference type="ARBA" id="ARBA00022763"/>
    </source>
</evidence>
<evidence type="ECO:0000256" key="4">
    <source>
        <dbReference type="ARBA" id="ARBA00023172"/>
    </source>
</evidence>
<comment type="caution">
    <text evidence="8">The sequence shown here is derived from an EMBL/GenBank/DDBJ whole genome shotgun (WGS) entry which is preliminary data.</text>
</comment>
<evidence type="ECO:0000313" key="9">
    <source>
        <dbReference type="Proteomes" id="UP000179072"/>
    </source>
</evidence>
<dbReference type="SUPFAM" id="SSF50249">
    <property type="entry name" value="Nucleic acid-binding proteins"/>
    <property type="match status" value="1"/>
</dbReference>
<dbReference type="InterPro" id="IPR011114">
    <property type="entry name" value="RuvA_C"/>
</dbReference>
<keyword evidence="5 6" id="KW-0234">DNA repair</keyword>
<evidence type="ECO:0000313" key="8">
    <source>
        <dbReference type="EMBL" id="OGK44214.1"/>
    </source>
</evidence>
<dbReference type="AlphaFoldDB" id="A0A1F7ILG4"/>
<keyword evidence="1 6" id="KW-0963">Cytoplasm</keyword>
<accession>A0A1F7ILG4</accession>
<dbReference type="CDD" id="cd14332">
    <property type="entry name" value="UBA_RuvA_C"/>
    <property type="match status" value="1"/>
</dbReference>
<proteinExistence type="inferred from homology"/>
<comment type="subcellular location">
    <subcellularLocation>
        <location evidence="6">Cytoplasm</location>
    </subcellularLocation>
</comment>
<dbReference type="Pfam" id="PF14520">
    <property type="entry name" value="HHH_5"/>
    <property type="match status" value="1"/>
</dbReference>
<feature type="domain" description="Helix-hairpin-helix DNA-binding motif class 1" evidence="7">
    <location>
        <begin position="73"/>
        <end position="92"/>
    </location>
</feature>
<dbReference type="GO" id="GO:0005524">
    <property type="term" value="F:ATP binding"/>
    <property type="evidence" value="ECO:0007669"/>
    <property type="project" value="InterPro"/>
</dbReference>
<keyword evidence="8" id="KW-0547">Nucleotide-binding</keyword>
<evidence type="ECO:0000256" key="3">
    <source>
        <dbReference type="ARBA" id="ARBA00023125"/>
    </source>
</evidence>
<keyword evidence="2 6" id="KW-0227">DNA damage</keyword>
<comment type="domain">
    <text evidence="6">Has three domains with a flexible linker between the domains II and III and assumes an 'L' shape. Domain III is highly mobile and contacts RuvB.</text>
</comment>
<dbReference type="GO" id="GO:0006310">
    <property type="term" value="P:DNA recombination"/>
    <property type="evidence" value="ECO:0007669"/>
    <property type="project" value="UniProtKB-UniRule"/>
</dbReference>
<evidence type="ECO:0000256" key="1">
    <source>
        <dbReference type="ARBA" id="ARBA00022490"/>
    </source>
</evidence>